<dbReference type="InterPro" id="IPR004988">
    <property type="entry name" value="DUF273"/>
</dbReference>
<reference evidence="1 2" key="1">
    <citation type="submission" date="2018-11" db="EMBL/GenBank/DDBJ databases">
        <authorList>
            <consortium name="Pathogen Informatics"/>
        </authorList>
    </citation>
    <scope>NUCLEOTIDE SEQUENCE [LARGE SCALE GENOMIC DNA]</scope>
</reference>
<dbReference type="Proteomes" id="UP000050761">
    <property type="component" value="Unassembled WGS sequence"/>
</dbReference>
<reference evidence="3" key="2">
    <citation type="submission" date="2019-09" db="UniProtKB">
        <authorList>
            <consortium name="WormBaseParasite"/>
        </authorList>
    </citation>
    <scope>IDENTIFICATION</scope>
</reference>
<keyword evidence="2" id="KW-1185">Reference proteome</keyword>
<evidence type="ECO:0000313" key="1">
    <source>
        <dbReference type="EMBL" id="VDO38141.1"/>
    </source>
</evidence>
<accession>A0A3P7USG5</accession>
<accession>A0A183FBS6</accession>
<dbReference type="PANTHER" id="PTHR31562:SF9">
    <property type="entry name" value="GLYCOSYLTRANSFERASE FAMILY 8 PROTEIN"/>
    <property type="match status" value="1"/>
</dbReference>
<dbReference type="EMBL" id="UZAH01011182">
    <property type="protein sequence ID" value="VDO38141.1"/>
    <property type="molecule type" value="Genomic_DNA"/>
</dbReference>
<dbReference type="Pfam" id="PF03314">
    <property type="entry name" value="DUF273"/>
    <property type="match status" value="1"/>
</dbReference>
<sequence>MGSYIVKNTPYSRTFLMNFANFEAHLPDSFHGSDNGAIHVSTIYNFSLQMTFHVF</sequence>
<name>A0A183FBS6_HELPZ</name>
<dbReference type="OrthoDB" id="407658at2759"/>
<dbReference type="PANTHER" id="PTHR31562">
    <property type="entry name" value="PROTEIN CBG18972"/>
    <property type="match status" value="1"/>
</dbReference>
<protein>
    <submittedName>
        <fullName evidence="1 3">Uncharacterized protein</fullName>
    </submittedName>
</protein>
<evidence type="ECO:0000313" key="3">
    <source>
        <dbReference type="WBParaSite" id="HPBE_0000361801-mRNA-1"/>
    </source>
</evidence>
<dbReference type="AlphaFoldDB" id="A0A183FBS6"/>
<proteinExistence type="predicted"/>
<organism evidence="2 3">
    <name type="scientific">Heligmosomoides polygyrus</name>
    <name type="common">Parasitic roundworm</name>
    <dbReference type="NCBI Taxonomy" id="6339"/>
    <lineage>
        <taxon>Eukaryota</taxon>
        <taxon>Metazoa</taxon>
        <taxon>Ecdysozoa</taxon>
        <taxon>Nematoda</taxon>
        <taxon>Chromadorea</taxon>
        <taxon>Rhabditida</taxon>
        <taxon>Rhabditina</taxon>
        <taxon>Rhabditomorpha</taxon>
        <taxon>Strongyloidea</taxon>
        <taxon>Heligmosomidae</taxon>
        <taxon>Heligmosomoides</taxon>
    </lineage>
</organism>
<gene>
    <name evidence="1" type="ORF">HPBE_LOCUS3617</name>
</gene>
<dbReference type="WBParaSite" id="HPBE_0000361801-mRNA-1">
    <property type="protein sequence ID" value="HPBE_0000361801-mRNA-1"/>
    <property type="gene ID" value="HPBE_0000361801"/>
</dbReference>
<evidence type="ECO:0000313" key="2">
    <source>
        <dbReference type="Proteomes" id="UP000050761"/>
    </source>
</evidence>